<dbReference type="GO" id="GO:0003677">
    <property type="term" value="F:DNA binding"/>
    <property type="evidence" value="ECO:0007669"/>
    <property type="project" value="UniProtKB-KW"/>
</dbReference>
<dbReference type="OrthoDB" id="5511415at2"/>
<evidence type="ECO:0000259" key="4">
    <source>
        <dbReference type="PROSITE" id="PS50995"/>
    </source>
</evidence>
<name>A0A1H3FQU0_9RHOB</name>
<dbReference type="STRING" id="985054.SAMN05444358_11725"/>
<feature type="domain" description="HTH marR-type" evidence="4">
    <location>
        <begin position="7"/>
        <end position="139"/>
    </location>
</feature>
<dbReference type="RefSeq" id="WP_074739520.1">
    <property type="nucleotide sequence ID" value="NZ_FNNP01000017.1"/>
</dbReference>
<dbReference type="Proteomes" id="UP000183400">
    <property type="component" value="Unassembled WGS sequence"/>
</dbReference>
<protein>
    <submittedName>
        <fullName evidence="5">DNA-binding transcriptional regulator, MarR family</fullName>
    </submittedName>
</protein>
<gene>
    <name evidence="5" type="ORF">SAMN05444358_11725</name>
</gene>
<dbReference type="GO" id="GO:0003700">
    <property type="term" value="F:DNA-binding transcription factor activity"/>
    <property type="evidence" value="ECO:0007669"/>
    <property type="project" value="InterPro"/>
</dbReference>
<dbReference type="InterPro" id="IPR000835">
    <property type="entry name" value="HTH_MarR-typ"/>
</dbReference>
<evidence type="ECO:0000256" key="2">
    <source>
        <dbReference type="ARBA" id="ARBA00023125"/>
    </source>
</evidence>
<dbReference type="PANTHER" id="PTHR42756:SF1">
    <property type="entry name" value="TRANSCRIPTIONAL REPRESSOR OF EMRAB OPERON"/>
    <property type="match status" value="1"/>
</dbReference>
<sequence length="149" mass="16671">MYDSTNLYNFIRLVRPLYKVLENAVARELDGTGLTVTERAVLERLHDHGPLSVPRIADRLIAPRQFVQKTANALIEKGFVERRQNTAHRRSKLLVLSASGAELIETVLAREAINIASVSECLSPEEIATAMRVTEVIIEGFAEKETKDD</sequence>
<evidence type="ECO:0000256" key="1">
    <source>
        <dbReference type="ARBA" id="ARBA00023015"/>
    </source>
</evidence>
<dbReference type="SMART" id="SM00347">
    <property type="entry name" value="HTH_MARR"/>
    <property type="match status" value="1"/>
</dbReference>
<dbReference type="InterPro" id="IPR036388">
    <property type="entry name" value="WH-like_DNA-bd_sf"/>
</dbReference>
<dbReference type="PROSITE" id="PS50995">
    <property type="entry name" value="HTH_MARR_2"/>
    <property type="match status" value="1"/>
</dbReference>
<dbReference type="InterPro" id="IPR036390">
    <property type="entry name" value="WH_DNA-bd_sf"/>
</dbReference>
<accession>A0A1H3FQU0</accession>
<dbReference type="PANTHER" id="PTHR42756">
    <property type="entry name" value="TRANSCRIPTIONAL REGULATOR, MARR"/>
    <property type="match status" value="1"/>
</dbReference>
<dbReference type="Pfam" id="PF12802">
    <property type="entry name" value="MarR_2"/>
    <property type="match status" value="1"/>
</dbReference>
<keyword evidence="6" id="KW-1185">Reference proteome</keyword>
<organism evidence="5 6">
    <name type="scientific">Ruegeria halocynthiae</name>
    <dbReference type="NCBI Taxonomy" id="985054"/>
    <lineage>
        <taxon>Bacteria</taxon>
        <taxon>Pseudomonadati</taxon>
        <taxon>Pseudomonadota</taxon>
        <taxon>Alphaproteobacteria</taxon>
        <taxon>Rhodobacterales</taxon>
        <taxon>Roseobacteraceae</taxon>
        <taxon>Ruegeria</taxon>
    </lineage>
</organism>
<dbReference type="EMBL" id="FNNP01000017">
    <property type="protein sequence ID" value="SDX93442.1"/>
    <property type="molecule type" value="Genomic_DNA"/>
</dbReference>
<keyword evidence="2 5" id="KW-0238">DNA-binding</keyword>
<dbReference type="AlphaFoldDB" id="A0A1H3FQU0"/>
<evidence type="ECO:0000313" key="5">
    <source>
        <dbReference type="EMBL" id="SDX93442.1"/>
    </source>
</evidence>
<proteinExistence type="predicted"/>
<evidence type="ECO:0000313" key="6">
    <source>
        <dbReference type="Proteomes" id="UP000183400"/>
    </source>
</evidence>
<reference evidence="6" key="1">
    <citation type="submission" date="2016-10" db="EMBL/GenBank/DDBJ databases">
        <authorList>
            <person name="Varghese N."/>
            <person name="Submissions S."/>
        </authorList>
    </citation>
    <scope>NUCLEOTIDE SEQUENCE [LARGE SCALE GENOMIC DNA]</scope>
    <source>
        <strain evidence="6">DSM 27839</strain>
    </source>
</reference>
<dbReference type="SUPFAM" id="SSF46785">
    <property type="entry name" value="Winged helix' DNA-binding domain"/>
    <property type="match status" value="1"/>
</dbReference>
<keyword evidence="3" id="KW-0804">Transcription</keyword>
<dbReference type="Gene3D" id="1.10.10.10">
    <property type="entry name" value="Winged helix-like DNA-binding domain superfamily/Winged helix DNA-binding domain"/>
    <property type="match status" value="1"/>
</dbReference>
<keyword evidence="1" id="KW-0805">Transcription regulation</keyword>
<evidence type="ECO:0000256" key="3">
    <source>
        <dbReference type="ARBA" id="ARBA00023163"/>
    </source>
</evidence>